<accession>A0ABY1QZS6</accession>
<name>A0ABY1QZS6_9FLAO</name>
<gene>
    <name evidence="1" type="ORF">SAMN05421679_102469</name>
</gene>
<evidence type="ECO:0000313" key="2">
    <source>
        <dbReference type="Proteomes" id="UP001158050"/>
    </source>
</evidence>
<organism evidence="1 2">
    <name type="scientific">Epilithonimonas pallida</name>
    <dbReference type="NCBI Taxonomy" id="373671"/>
    <lineage>
        <taxon>Bacteria</taxon>
        <taxon>Pseudomonadati</taxon>
        <taxon>Bacteroidota</taxon>
        <taxon>Flavobacteriia</taxon>
        <taxon>Flavobacteriales</taxon>
        <taxon>Weeksellaceae</taxon>
        <taxon>Chryseobacterium group</taxon>
        <taxon>Epilithonimonas</taxon>
    </lineage>
</organism>
<dbReference type="Proteomes" id="UP001158050">
    <property type="component" value="Unassembled WGS sequence"/>
</dbReference>
<dbReference type="EMBL" id="FXUO01000002">
    <property type="protein sequence ID" value="SMP90875.1"/>
    <property type="molecule type" value="Genomic_DNA"/>
</dbReference>
<sequence>MKRKYYIPSSILLFLVACKDNEVKVQKYINVNSKDLAFLSVKQNNLNEYYTIQDFLNAFSPKLNIDKKIIEDDPPGKAIKYIVYSQNQNIRIEFYPDGFKHMADFDINRKWNIQDFEKEDVKRIDFFYRDILIETIYRY</sequence>
<evidence type="ECO:0000313" key="1">
    <source>
        <dbReference type="EMBL" id="SMP90875.1"/>
    </source>
</evidence>
<proteinExistence type="predicted"/>
<dbReference type="PROSITE" id="PS51257">
    <property type="entry name" value="PROKAR_LIPOPROTEIN"/>
    <property type="match status" value="1"/>
</dbReference>
<comment type="caution">
    <text evidence="1">The sequence shown here is derived from an EMBL/GenBank/DDBJ whole genome shotgun (WGS) entry which is preliminary data.</text>
</comment>
<keyword evidence="2" id="KW-1185">Reference proteome</keyword>
<reference evidence="1 2" key="1">
    <citation type="submission" date="2017-05" db="EMBL/GenBank/DDBJ databases">
        <authorList>
            <person name="Varghese N."/>
            <person name="Submissions S."/>
        </authorList>
    </citation>
    <scope>NUCLEOTIDE SEQUENCE [LARGE SCALE GENOMIC DNA]</scope>
    <source>
        <strain evidence="1 2">DSM 18015</strain>
    </source>
</reference>
<dbReference type="RefSeq" id="WP_283415952.1">
    <property type="nucleotide sequence ID" value="NZ_FXUO01000002.1"/>
</dbReference>
<protein>
    <recommendedName>
        <fullName evidence="3">Lipoprotein</fullName>
    </recommendedName>
</protein>
<evidence type="ECO:0008006" key="3">
    <source>
        <dbReference type="Google" id="ProtNLM"/>
    </source>
</evidence>